<comment type="caution">
    <text evidence="2">The sequence shown here is derived from an EMBL/GenBank/DDBJ whole genome shotgun (WGS) entry which is preliminary data.</text>
</comment>
<proteinExistence type="predicted"/>
<accession>A0A0L6W1E9</accession>
<gene>
    <name evidence="2" type="ORF">Tfer_2041</name>
</gene>
<keyword evidence="1" id="KW-0175">Coiled coil</keyword>
<dbReference type="Proteomes" id="UP000037175">
    <property type="component" value="Unassembled WGS sequence"/>
</dbReference>
<protein>
    <submittedName>
        <fullName evidence="2">Uncharacterized protein</fullName>
    </submittedName>
</protein>
<keyword evidence="3" id="KW-1185">Reference proteome</keyword>
<dbReference type="RefSeq" id="WP_052218226.1">
    <property type="nucleotide sequence ID" value="NZ_LGTE01000013.1"/>
</dbReference>
<organism evidence="2 3">
    <name type="scientific">Thermincola ferriacetica</name>
    <dbReference type="NCBI Taxonomy" id="281456"/>
    <lineage>
        <taxon>Bacteria</taxon>
        <taxon>Bacillati</taxon>
        <taxon>Bacillota</taxon>
        <taxon>Clostridia</taxon>
        <taxon>Eubacteriales</taxon>
        <taxon>Thermincolaceae</taxon>
        <taxon>Thermincola</taxon>
    </lineage>
</organism>
<feature type="coiled-coil region" evidence="1">
    <location>
        <begin position="33"/>
        <end position="108"/>
    </location>
</feature>
<evidence type="ECO:0000256" key="1">
    <source>
        <dbReference type="SAM" id="Coils"/>
    </source>
</evidence>
<sequence>MARNQNQTEVKEVPTTVEVKFVVGEKKEVDPKMEELRKRRDTYKANLAYAISQQDKYGTDYAEALKNGADQLTLDRLELKLREVDLRIKFYSEKLSQVEVELTKYKLERKKAVVNQ</sequence>
<name>A0A0L6W1E9_9FIRM</name>
<evidence type="ECO:0000313" key="3">
    <source>
        <dbReference type="Proteomes" id="UP000037175"/>
    </source>
</evidence>
<evidence type="ECO:0000313" key="2">
    <source>
        <dbReference type="EMBL" id="KNZ69402.1"/>
    </source>
</evidence>
<reference evidence="3" key="1">
    <citation type="submission" date="2015-07" db="EMBL/GenBank/DDBJ databases">
        <title>Complete Genome of Thermincola ferriacetica strain Z-0001T.</title>
        <authorList>
            <person name="Lusk B."/>
            <person name="Badalamenti J.P."/>
            <person name="Parameswaran P."/>
            <person name="Bond D.R."/>
            <person name="Torres C.I."/>
        </authorList>
    </citation>
    <scope>NUCLEOTIDE SEQUENCE [LARGE SCALE GENOMIC DNA]</scope>
    <source>
        <strain evidence="3">Z-0001</strain>
    </source>
</reference>
<dbReference type="AlphaFoldDB" id="A0A0L6W1E9"/>
<dbReference type="EMBL" id="LGTE01000013">
    <property type="protein sequence ID" value="KNZ69402.1"/>
    <property type="molecule type" value="Genomic_DNA"/>
</dbReference>